<proteinExistence type="predicted"/>
<protein>
    <submittedName>
        <fullName evidence="1">Uncharacterized protein</fullName>
    </submittedName>
</protein>
<accession>A0ABR3X1J2</accession>
<keyword evidence="2" id="KW-1185">Reference proteome</keyword>
<dbReference type="EMBL" id="JAWRVE010000040">
    <property type="protein sequence ID" value="KAL1869587.1"/>
    <property type="molecule type" value="Genomic_DNA"/>
</dbReference>
<evidence type="ECO:0000313" key="1">
    <source>
        <dbReference type="EMBL" id="KAL1869587.1"/>
    </source>
</evidence>
<comment type="caution">
    <text evidence="1">The sequence shown here is derived from an EMBL/GenBank/DDBJ whole genome shotgun (WGS) entry which is preliminary data.</text>
</comment>
<evidence type="ECO:0000313" key="2">
    <source>
        <dbReference type="Proteomes" id="UP001583177"/>
    </source>
</evidence>
<reference evidence="1 2" key="1">
    <citation type="journal article" date="2024" name="IMA Fungus">
        <title>IMA Genome - F19 : A genome assembly and annotation guide to empower mycologists, including annotated draft genome sequences of Ceratocystis pirilliformis, Diaporthe australafricana, Fusarium ophioides, Paecilomyces lecythidis, and Sporothrix stenoceras.</title>
        <authorList>
            <person name="Aylward J."/>
            <person name="Wilson A.M."/>
            <person name="Visagie C.M."/>
            <person name="Spraker J."/>
            <person name="Barnes I."/>
            <person name="Buitendag C."/>
            <person name="Ceriani C."/>
            <person name="Del Mar Angel L."/>
            <person name="du Plessis D."/>
            <person name="Fuchs T."/>
            <person name="Gasser K."/>
            <person name="Kramer D."/>
            <person name="Li W."/>
            <person name="Munsamy K."/>
            <person name="Piso A."/>
            <person name="Price J.L."/>
            <person name="Sonnekus B."/>
            <person name="Thomas C."/>
            <person name="van der Nest A."/>
            <person name="van Dijk A."/>
            <person name="van Heerden A."/>
            <person name="van Vuuren N."/>
            <person name="Yilmaz N."/>
            <person name="Duong T.A."/>
            <person name="van der Merwe N.A."/>
            <person name="Wingfield M.J."/>
            <person name="Wingfield B.D."/>
        </authorList>
    </citation>
    <scope>NUCLEOTIDE SEQUENCE [LARGE SCALE GENOMIC DNA]</scope>
    <source>
        <strain evidence="1 2">CMW 18300</strain>
    </source>
</reference>
<name>A0ABR3X1J2_9PEZI</name>
<gene>
    <name evidence="1" type="ORF">Daus18300_005441</name>
</gene>
<sequence length="409" mass="44978">MTEHDTHFSIVLRDDTAIQSVGIDLKALTAQGTNLGGGEQTTSFIDEDFGDNRVTIQGDIVQVVHGTIVEGGSPATLVVFQFAFVPHDNDARFKKAEIFVTFPEGEVRGISPHHTSVTMQSERMEETTKSVSPSLEAAYGPGKIGVGYTWEKKDSMTRRDHAKVTGLIKSFRVEGRKVPNTASWTMIENSQTQTGIPHLIQTAMLVKRGDEFSDEIFIAEVTVKAEVDMFTSMKDKAQRLSKTLAGKAKKGQDVVFNPSVNIGSVENSHCLEDEILDNHKRLLTFPAWVDGADKPQSPKVKGVVEGTTDLEHEFDGSKSKDIQLGDEIDVASTEILVKSKAGAISTDITRDGQCRVTSTEAEIQEQLVLVRAEARLVERLAGLLKEERKLVSDLRQVQRLRNSRDEAAS</sequence>
<dbReference type="Proteomes" id="UP001583177">
    <property type="component" value="Unassembled WGS sequence"/>
</dbReference>
<organism evidence="1 2">
    <name type="scientific">Diaporthe australafricana</name>
    <dbReference type="NCBI Taxonomy" id="127596"/>
    <lineage>
        <taxon>Eukaryota</taxon>
        <taxon>Fungi</taxon>
        <taxon>Dikarya</taxon>
        <taxon>Ascomycota</taxon>
        <taxon>Pezizomycotina</taxon>
        <taxon>Sordariomycetes</taxon>
        <taxon>Sordariomycetidae</taxon>
        <taxon>Diaporthales</taxon>
        <taxon>Diaporthaceae</taxon>
        <taxon>Diaporthe</taxon>
    </lineage>
</organism>